<reference evidence="3" key="1">
    <citation type="journal article" date="2022" name="Microb. Genom.">
        <title>A global pangenome for the wheat fungal pathogen Pyrenophora tritici-repentis and prediction of effector protein structural homology.</title>
        <authorList>
            <person name="Moolhuijzen P.M."/>
            <person name="See P.T."/>
            <person name="Shi G."/>
            <person name="Powell H.R."/>
            <person name="Cockram J."/>
            <person name="Jorgensen L.N."/>
            <person name="Benslimane H."/>
            <person name="Strelkov S.E."/>
            <person name="Turner J."/>
            <person name="Liu Z."/>
            <person name="Moffat C.S."/>
        </authorList>
    </citation>
    <scope>NUCLEOTIDE SEQUENCE [LARGE SCALE GENOMIC DNA]</scope>
</reference>
<organism evidence="2 3">
    <name type="scientific">Pyrenophora tritici-repentis</name>
    <dbReference type="NCBI Taxonomy" id="45151"/>
    <lineage>
        <taxon>Eukaryota</taxon>
        <taxon>Fungi</taxon>
        <taxon>Dikarya</taxon>
        <taxon>Ascomycota</taxon>
        <taxon>Pezizomycotina</taxon>
        <taxon>Dothideomycetes</taxon>
        <taxon>Pleosporomycetidae</taxon>
        <taxon>Pleosporales</taxon>
        <taxon>Pleosporineae</taxon>
        <taxon>Pleosporaceae</taxon>
        <taxon>Pyrenophora</taxon>
    </lineage>
</organism>
<protein>
    <submittedName>
        <fullName evidence="2">Uncharacterized protein</fullName>
    </submittedName>
</protein>
<evidence type="ECO:0000256" key="1">
    <source>
        <dbReference type="SAM" id="SignalP"/>
    </source>
</evidence>
<dbReference type="EMBL" id="NRDI02000021">
    <property type="protein sequence ID" value="KAI1509283.1"/>
    <property type="molecule type" value="Genomic_DNA"/>
</dbReference>
<feature type="chain" id="PRO_5041068342" evidence="1">
    <location>
        <begin position="19"/>
        <end position="399"/>
    </location>
</feature>
<sequence>MKLLAIALFVALETGIVAAPAADTSMPRLFHSSPDWTEDSSPSEYSVPSSLVSRAEDVDRVYYLASCKGQKLLAATTSPRDVAAAYVTPIDSPWVNPIMTDLTTWGYKLDSDDGTPQWRASHFDECEFQTNHKLKRMLDSLSILTSSTWQNGPNRCYFINHKDGPAIIRDPRGNLPPVNNQWYYVNNRPYRATNAEFTIGVNVMSGMIVMINRQNPASSAQDLWGLHQPPPSDQLPALRASSDIMWGLWKLANPYHPWDIKLFLSTPVTNDDTSDIIETILQARRLQLNNLPVYPGLEFQSNAPEYLPLLGSPNGFAVGYFLAQHKRELGGKYISKVNVFKADTNAALAICLLFTVADRAGAAQAEQDSGTSKVEAVPQPVVEKRVDDIASVVREHVVW</sequence>
<accession>A0A2W1FTT5</accession>
<dbReference type="OrthoDB" id="5337308at2759"/>
<keyword evidence="1" id="KW-0732">Signal</keyword>
<gene>
    <name evidence="2" type="ORF">Ptr86124_011823</name>
</gene>
<comment type="caution">
    <text evidence="2">The sequence shown here is derived from an EMBL/GenBank/DDBJ whole genome shotgun (WGS) entry which is preliminary data.</text>
</comment>
<evidence type="ECO:0000313" key="3">
    <source>
        <dbReference type="Proteomes" id="UP000249757"/>
    </source>
</evidence>
<name>A0A2W1FTT5_9PLEO</name>
<feature type="signal peptide" evidence="1">
    <location>
        <begin position="1"/>
        <end position="18"/>
    </location>
</feature>
<proteinExistence type="predicted"/>
<dbReference type="AlphaFoldDB" id="A0A2W1FTT5"/>
<evidence type="ECO:0000313" key="2">
    <source>
        <dbReference type="EMBL" id="KAI1509283.1"/>
    </source>
</evidence>
<keyword evidence="3" id="KW-1185">Reference proteome</keyword>
<dbReference type="Proteomes" id="UP000249757">
    <property type="component" value="Unassembled WGS sequence"/>
</dbReference>